<evidence type="ECO:0000256" key="5">
    <source>
        <dbReference type="ARBA" id="ARBA00022723"/>
    </source>
</evidence>
<dbReference type="RefSeq" id="WP_277103934.1">
    <property type="nucleotide sequence ID" value="NZ_BAAAJS010000027.1"/>
</dbReference>
<evidence type="ECO:0000256" key="3">
    <source>
        <dbReference type="ARBA" id="ARBA00010772"/>
    </source>
</evidence>
<dbReference type="PANTHER" id="PTHR10309">
    <property type="entry name" value="MANNOSE-6-PHOSPHATE ISOMERASE"/>
    <property type="match status" value="1"/>
</dbReference>
<dbReference type="Pfam" id="PF20511">
    <property type="entry name" value="PMI_typeI_cat"/>
    <property type="match status" value="1"/>
</dbReference>
<comment type="similarity">
    <text evidence="3">Belongs to the mannose-6-phosphate isomerase type 1 family.</text>
</comment>
<dbReference type="PROSITE" id="PS00965">
    <property type="entry name" value="PMI_I_1"/>
    <property type="match status" value="1"/>
</dbReference>
<feature type="domain" description="Phosphomannose isomerase type I catalytic" evidence="8">
    <location>
        <begin position="3"/>
        <end position="147"/>
    </location>
</feature>
<dbReference type="NCBIfam" id="TIGR00218">
    <property type="entry name" value="manA"/>
    <property type="match status" value="1"/>
</dbReference>
<evidence type="ECO:0000256" key="4">
    <source>
        <dbReference type="ARBA" id="ARBA00011956"/>
    </source>
</evidence>
<keyword evidence="10" id="KW-1185">Reference proteome</keyword>
<evidence type="ECO:0000256" key="6">
    <source>
        <dbReference type="ARBA" id="ARBA00022833"/>
    </source>
</evidence>
<dbReference type="EMBL" id="JAVDYF010000001">
    <property type="protein sequence ID" value="MDR7354902.1"/>
    <property type="molecule type" value="Genomic_DNA"/>
</dbReference>
<evidence type="ECO:0000256" key="7">
    <source>
        <dbReference type="ARBA" id="ARBA00023235"/>
    </source>
</evidence>
<reference evidence="9 10" key="1">
    <citation type="submission" date="2023-07" db="EMBL/GenBank/DDBJ databases">
        <title>Sequencing the genomes of 1000 actinobacteria strains.</title>
        <authorList>
            <person name="Klenk H.-P."/>
        </authorList>
    </citation>
    <scope>NUCLEOTIDE SEQUENCE [LARGE SCALE GENOMIC DNA]</scope>
    <source>
        <strain evidence="9 10">DSM 44508</strain>
    </source>
</reference>
<evidence type="ECO:0000256" key="2">
    <source>
        <dbReference type="ARBA" id="ARBA00001947"/>
    </source>
</evidence>
<keyword evidence="6" id="KW-0862">Zinc</keyword>
<dbReference type="PRINTS" id="PR00714">
    <property type="entry name" value="MAN6PISMRASE"/>
</dbReference>
<comment type="cofactor">
    <cofactor evidence="2">
        <name>Zn(2+)</name>
        <dbReference type="ChEBI" id="CHEBI:29105"/>
    </cofactor>
</comment>
<dbReference type="Proteomes" id="UP001183619">
    <property type="component" value="Unassembled WGS sequence"/>
</dbReference>
<dbReference type="CDD" id="cd07011">
    <property type="entry name" value="cupin_PMI_type_I_N"/>
    <property type="match status" value="1"/>
</dbReference>
<name>A0ABU2B8F7_9CORY</name>
<dbReference type="GO" id="GO:0004476">
    <property type="term" value="F:mannose-6-phosphate isomerase activity"/>
    <property type="evidence" value="ECO:0007669"/>
    <property type="project" value="UniProtKB-EC"/>
</dbReference>
<sequence length="394" mass="43304">MLFLSPRTQAYPWGSKTLIAGLRGDSHPSNCPEAELWYGAHPALPSLVDGVGLDAIIAQDPQYHLGAKVTARHGSRLPFLLKILAADEPLSLQAHPSREQAMEGFERENSLGIDIRAPHRNYRDDNHKPELIVALSRFHAMAGFRPVDDTLALFEALDCPELSRYSSMLGGEDDTTQEAELRGLFTTWITIPVAVRKQLIDAIVARAKVMATSVDMYPEWMVLTASNVVDLHRHYPGDVGVLGGLLLNYIILEPGEAIYLDAGNLHAYCRGLGVEIMANSDNVLRGGLTSKHVDVPELVKVLKFEPLDDPRLESNHGHFTVPIDEFDLRIVDVDGASQVESSGPRIVLCTSGQVDVRNSNQCETLHPSQALWVPAGDSERLDFVGKGQLFLARV</sequence>
<keyword evidence="7 9" id="KW-0413">Isomerase</keyword>
<accession>A0ABU2B8F7</accession>
<organism evidence="9 10">
    <name type="scientific">Corynebacterium felinum</name>
    <dbReference type="NCBI Taxonomy" id="131318"/>
    <lineage>
        <taxon>Bacteria</taxon>
        <taxon>Bacillati</taxon>
        <taxon>Actinomycetota</taxon>
        <taxon>Actinomycetes</taxon>
        <taxon>Mycobacteriales</taxon>
        <taxon>Corynebacteriaceae</taxon>
        <taxon>Corynebacterium</taxon>
    </lineage>
</organism>
<evidence type="ECO:0000259" key="8">
    <source>
        <dbReference type="Pfam" id="PF20511"/>
    </source>
</evidence>
<dbReference type="InterPro" id="IPR014710">
    <property type="entry name" value="RmlC-like_jellyroll"/>
</dbReference>
<dbReference type="EC" id="5.3.1.8" evidence="4"/>
<keyword evidence="5" id="KW-0479">Metal-binding</keyword>
<dbReference type="InterPro" id="IPR046457">
    <property type="entry name" value="PMI_typeI_cat"/>
</dbReference>
<dbReference type="InterPro" id="IPR016305">
    <property type="entry name" value="Mannose-6-P_Isomerase"/>
</dbReference>
<gene>
    <name evidence="9" type="ORF">J2S37_001440</name>
</gene>
<proteinExistence type="inferred from homology"/>
<evidence type="ECO:0000256" key="1">
    <source>
        <dbReference type="ARBA" id="ARBA00000757"/>
    </source>
</evidence>
<comment type="caution">
    <text evidence="9">The sequence shown here is derived from an EMBL/GenBank/DDBJ whole genome shotgun (WGS) entry which is preliminary data.</text>
</comment>
<evidence type="ECO:0000313" key="9">
    <source>
        <dbReference type="EMBL" id="MDR7354902.1"/>
    </source>
</evidence>
<dbReference type="InterPro" id="IPR018050">
    <property type="entry name" value="Pmannose_isomerase-type1_CS"/>
</dbReference>
<dbReference type="PIRSF" id="PIRSF001480">
    <property type="entry name" value="Mannose-6-phosphate_isomerase"/>
    <property type="match status" value="1"/>
</dbReference>
<evidence type="ECO:0000313" key="10">
    <source>
        <dbReference type="Proteomes" id="UP001183619"/>
    </source>
</evidence>
<dbReference type="SUPFAM" id="SSF51182">
    <property type="entry name" value="RmlC-like cupins"/>
    <property type="match status" value="1"/>
</dbReference>
<dbReference type="InterPro" id="IPR011051">
    <property type="entry name" value="RmlC_Cupin_sf"/>
</dbReference>
<dbReference type="Gene3D" id="2.60.120.10">
    <property type="entry name" value="Jelly Rolls"/>
    <property type="match status" value="2"/>
</dbReference>
<dbReference type="InterPro" id="IPR001250">
    <property type="entry name" value="Man6P_Isoase-1"/>
</dbReference>
<dbReference type="Gene3D" id="1.10.441.10">
    <property type="entry name" value="Phosphomannose Isomerase, domain 2"/>
    <property type="match status" value="1"/>
</dbReference>
<protein>
    <recommendedName>
        <fullName evidence="4">mannose-6-phosphate isomerase</fullName>
        <ecNumber evidence="4">5.3.1.8</ecNumber>
    </recommendedName>
</protein>
<dbReference type="PANTHER" id="PTHR10309:SF0">
    <property type="entry name" value="MANNOSE-6-PHOSPHATE ISOMERASE"/>
    <property type="match status" value="1"/>
</dbReference>
<comment type="catalytic activity">
    <reaction evidence="1">
        <text>D-mannose 6-phosphate = D-fructose 6-phosphate</text>
        <dbReference type="Rhea" id="RHEA:12356"/>
        <dbReference type="ChEBI" id="CHEBI:58735"/>
        <dbReference type="ChEBI" id="CHEBI:61527"/>
        <dbReference type="EC" id="5.3.1.8"/>
    </reaction>
</comment>